<dbReference type="InterPro" id="IPR032675">
    <property type="entry name" value="LRR_dom_sf"/>
</dbReference>
<dbReference type="EMBL" id="KN839852">
    <property type="protein sequence ID" value="KIJ63132.1"/>
    <property type="molecule type" value="Genomic_DNA"/>
</dbReference>
<dbReference type="Proteomes" id="UP000053820">
    <property type="component" value="Unassembled WGS sequence"/>
</dbReference>
<dbReference type="OrthoDB" id="2841072at2759"/>
<gene>
    <name evidence="1" type="ORF">HYDPIDRAFT_29823</name>
</gene>
<name>A0A0C9WE83_9AGAM</name>
<keyword evidence="2" id="KW-1185">Reference proteome</keyword>
<dbReference type="Gene3D" id="3.80.10.10">
    <property type="entry name" value="Ribonuclease Inhibitor"/>
    <property type="match status" value="1"/>
</dbReference>
<evidence type="ECO:0000313" key="2">
    <source>
        <dbReference type="Proteomes" id="UP000053820"/>
    </source>
</evidence>
<organism evidence="1 2">
    <name type="scientific">Hydnomerulius pinastri MD-312</name>
    <dbReference type="NCBI Taxonomy" id="994086"/>
    <lineage>
        <taxon>Eukaryota</taxon>
        <taxon>Fungi</taxon>
        <taxon>Dikarya</taxon>
        <taxon>Basidiomycota</taxon>
        <taxon>Agaricomycotina</taxon>
        <taxon>Agaricomycetes</taxon>
        <taxon>Agaricomycetidae</taxon>
        <taxon>Boletales</taxon>
        <taxon>Boletales incertae sedis</taxon>
        <taxon>Leucogyrophana</taxon>
    </lineage>
</organism>
<sequence>MKVTPSLLSALAQWRYSETFSTTLMDIRSMLHLSSLPYLRSLEVFVHENYDWDRTFSDSRILFPHLFQFFEVTVCDGIGLLVSFPSRVQLVVTFFQITIFTTPFTRGYSGRLFWLLTTNLSIDRLRCLKVLSYGVDPDVLVLDTIRPLFRFRSLASLDLSMYWAFGLSDAAMAELTSSFPLLGLLYLGNRTMSNRLGITYKSIVSVLKACPELHTLGISFDAGSITASVTISQREDDEEKWEGLNTRLSAISVGNSPIADPVLVALFLKTAMPRLTTVSPAGGNMEVWMRVESMLSSLVLKELKRRELQGLYAG</sequence>
<evidence type="ECO:0000313" key="1">
    <source>
        <dbReference type="EMBL" id="KIJ63132.1"/>
    </source>
</evidence>
<accession>A0A0C9WE83</accession>
<dbReference type="AlphaFoldDB" id="A0A0C9WE83"/>
<protein>
    <recommendedName>
        <fullName evidence="3">F-box domain-containing protein</fullName>
    </recommendedName>
</protein>
<dbReference type="HOGENOM" id="CLU_885834_0_0_1"/>
<reference evidence="1 2" key="1">
    <citation type="submission" date="2014-04" db="EMBL/GenBank/DDBJ databases">
        <title>Evolutionary Origins and Diversification of the Mycorrhizal Mutualists.</title>
        <authorList>
            <consortium name="DOE Joint Genome Institute"/>
            <consortium name="Mycorrhizal Genomics Consortium"/>
            <person name="Kohler A."/>
            <person name="Kuo A."/>
            <person name="Nagy L.G."/>
            <person name="Floudas D."/>
            <person name="Copeland A."/>
            <person name="Barry K.W."/>
            <person name="Cichocki N."/>
            <person name="Veneault-Fourrey C."/>
            <person name="LaButti K."/>
            <person name="Lindquist E.A."/>
            <person name="Lipzen A."/>
            <person name="Lundell T."/>
            <person name="Morin E."/>
            <person name="Murat C."/>
            <person name="Riley R."/>
            <person name="Ohm R."/>
            <person name="Sun H."/>
            <person name="Tunlid A."/>
            <person name="Henrissat B."/>
            <person name="Grigoriev I.V."/>
            <person name="Hibbett D.S."/>
            <person name="Martin F."/>
        </authorList>
    </citation>
    <scope>NUCLEOTIDE SEQUENCE [LARGE SCALE GENOMIC DNA]</scope>
    <source>
        <strain evidence="1 2">MD-312</strain>
    </source>
</reference>
<evidence type="ECO:0008006" key="3">
    <source>
        <dbReference type="Google" id="ProtNLM"/>
    </source>
</evidence>
<proteinExistence type="predicted"/>